<keyword evidence="2" id="KW-1185">Reference proteome</keyword>
<name>A0ABD0KX46_9CAEN</name>
<accession>A0ABD0KX46</accession>
<comment type="caution">
    <text evidence="1">The sequence shown here is derived from an EMBL/GenBank/DDBJ whole genome shotgun (WGS) entry which is preliminary data.</text>
</comment>
<organism evidence="1 2">
    <name type="scientific">Batillaria attramentaria</name>
    <dbReference type="NCBI Taxonomy" id="370345"/>
    <lineage>
        <taxon>Eukaryota</taxon>
        <taxon>Metazoa</taxon>
        <taxon>Spiralia</taxon>
        <taxon>Lophotrochozoa</taxon>
        <taxon>Mollusca</taxon>
        <taxon>Gastropoda</taxon>
        <taxon>Caenogastropoda</taxon>
        <taxon>Sorbeoconcha</taxon>
        <taxon>Cerithioidea</taxon>
        <taxon>Batillariidae</taxon>
        <taxon>Batillaria</taxon>
    </lineage>
</organism>
<dbReference type="AlphaFoldDB" id="A0ABD0KX46"/>
<sequence length="90" mass="10207">MAKTAAGLVDTILTNSQETEATLSRIILFSRIQIICKVPATQVISQQLDENDHAVIAQDNTFTDQSEDEEYRIRTKTTKKVVENYKNVYT</sequence>
<proteinExistence type="predicted"/>
<gene>
    <name evidence="1" type="ORF">BaRGS_00017337</name>
</gene>
<dbReference type="Proteomes" id="UP001519460">
    <property type="component" value="Unassembled WGS sequence"/>
</dbReference>
<evidence type="ECO:0000313" key="1">
    <source>
        <dbReference type="EMBL" id="KAK7491508.1"/>
    </source>
</evidence>
<dbReference type="EMBL" id="JACVVK020000114">
    <property type="protein sequence ID" value="KAK7491508.1"/>
    <property type="molecule type" value="Genomic_DNA"/>
</dbReference>
<reference evidence="1 2" key="1">
    <citation type="journal article" date="2023" name="Sci. Data">
        <title>Genome assembly of the Korean intertidal mud-creeper Batillaria attramentaria.</title>
        <authorList>
            <person name="Patra A.K."/>
            <person name="Ho P.T."/>
            <person name="Jun S."/>
            <person name="Lee S.J."/>
            <person name="Kim Y."/>
            <person name="Won Y.J."/>
        </authorList>
    </citation>
    <scope>NUCLEOTIDE SEQUENCE [LARGE SCALE GENOMIC DNA]</scope>
    <source>
        <strain evidence="1">Wonlab-2016</strain>
    </source>
</reference>
<protein>
    <submittedName>
        <fullName evidence="1">Uncharacterized protein</fullName>
    </submittedName>
</protein>
<evidence type="ECO:0000313" key="2">
    <source>
        <dbReference type="Proteomes" id="UP001519460"/>
    </source>
</evidence>